<feature type="domain" description="ATP-cone" evidence="4">
    <location>
        <begin position="1"/>
        <end position="93"/>
    </location>
</feature>
<comment type="caution">
    <text evidence="5">The sequence shown here is derived from an EMBL/GenBank/DDBJ whole genome shotgun (WGS) entry which is preliminary data.</text>
</comment>
<dbReference type="InterPro" id="IPR005144">
    <property type="entry name" value="ATP-cone_dom"/>
</dbReference>
<dbReference type="NCBIfam" id="NF006732">
    <property type="entry name" value="PRK09263.1"/>
    <property type="match status" value="1"/>
</dbReference>
<dbReference type="SUPFAM" id="SSF51998">
    <property type="entry name" value="PFL-like glycyl radical enzymes"/>
    <property type="match status" value="1"/>
</dbReference>
<protein>
    <submittedName>
        <fullName evidence="5">Anaerobic ribonucleoside-triphosphate reductase</fullName>
        <ecNumber evidence="5">1.17.4.2</ecNumber>
    </submittedName>
</protein>
<dbReference type="Gene3D" id="3.20.70.20">
    <property type="match status" value="1"/>
</dbReference>
<dbReference type="RefSeq" id="WP_117912853.1">
    <property type="nucleotide sequence ID" value="NZ_JBBMEZ010000042.1"/>
</dbReference>
<keyword evidence="2 3" id="KW-0067">ATP-binding</keyword>
<gene>
    <name evidence="5" type="primary">nrdD</name>
    <name evidence="5" type="ORF">WMO39_10960</name>
</gene>
<evidence type="ECO:0000313" key="6">
    <source>
        <dbReference type="Proteomes" id="UP001490816"/>
    </source>
</evidence>
<dbReference type="Pfam" id="PF03477">
    <property type="entry name" value="ATP-cone"/>
    <property type="match status" value="1"/>
</dbReference>
<evidence type="ECO:0000256" key="3">
    <source>
        <dbReference type="PROSITE-ProRule" id="PRU00492"/>
    </source>
</evidence>
<dbReference type="PANTHER" id="PTHR21075:SF0">
    <property type="entry name" value="ANAEROBIC RIBONUCLEOSIDE-TRIPHOSPHATE REDUCTASE"/>
    <property type="match status" value="1"/>
</dbReference>
<name>A0ABV1FBT9_9FIRM</name>
<dbReference type="PROSITE" id="PS51161">
    <property type="entry name" value="ATP_CONE"/>
    <property type="match status" value="1"/>
</dbReference>
<accession>A0ABV1FBT9</accession>
<dbReference type="GO" id="GO:0008998">
    <property type="term" value="F:ribonucleoside-triphosphate reductase (thioredoxin) activity"/>
    <property type="evidence" value="ECO:0007669"/>
    <property type="project" value="UniProtKB-EC"/>
</dbReference>
<evidence type="ECO:0000256" key="1">
    <source>
        <dbReference type="ARBA" id="ARBA00022741"/>
    </source>
</evidence>
<keyword evidence="1 3" id="KW-0547">Nucleotide-binding</keyword>
<evidence type="ECO:0000313" key="5">
    <source>
        <dbReference type="EMBL" id="MEQ2470838.1"/>
    </source>
</evidence>
<keyword evidence="5" id="KW-0560">Oxidoreductase</keyword>
<dbReference type="Pfam" id="PF13597">
    <property type="entry name" value="NRDD"/>
    <property type="match status" value="1"/>
</dbReference>
<evidence type="ECO:0000256" key="2">
    <source>
        <dbReference type="ARBA" id="ARBA00022840"/>
    </source>
</evidence>
<keyword evidence="6" id="KW-1185">Reference proteome</keyword>
<dbReference type="EC" id="1.17.4.2" evidence="5"/>
<evidence type="ECO:0000259" key="4">
    <source>
        <dbReference type="PROSITE" id="PS51161"/>
    </source>
</evidence>
<proteinExistence type="predicted"/>
<dbReference type="Proteomes" id="UP001490816">
    <property type="component" value="Unassembled WGS sequence"/>
</dbReference>
<dbReference type="NCBIfam" id="TIGR02487">
    <property type="entry name" value="NrdD"/>
    <property type="match status" value="1"/>
</dbReference>
<dbReference type="EMBL" id="JBBMEZ010000042">
    <property type="protein sequence ID" value="MEQ2470838.1"/>
    <property type="molecule type" value="Genomic_DNA"/>
</dbReference>
<dbReference type="PANTHER" id="PTHR21075">
    <property type="entry name" value="ANAEROBIC RIBONUCLEOSIDE-TRIPHOSPHATE REDUCTASE"/>
    <property type="match status" value="1"/>
</dbReference>
<sequence>MRIIKRNGSEEDFNIEKIINAVKKANGSGEHKFLTDEQIEDVADYVEYKCNKIRRAVSVEEIQDMVEDQLMAKGAFELARRYVRYRYNRSLVRKANTTDNRILSLIECNNEEVKQENSNKNPTVNSVQRDYMAGEVSRDLTRRMLLPADIVEADKEGIIHFHDSDYFAQHMHNCDLVNLEDMLQNGTVISDTLIERPHSFSTACNIATQIIAQVASNQYGGQSISLAHLAPFVQVSREKIRRETLAEIEELGVHPTEEKINDIVEQRLRKEVNRGVQTIQYQVVTLLTTNGQAPFVTVFMYLNEAKNEQEKHDLAMIIEETLKQRHKGVKNEKGVWITPAFPKLIYVLEEDNITEDSKYWYLTELAAKCTAKRMVPDYISEKVMLQSKIDKNGEGHCFTCMGCRSFLTPYVDENGKPKYYGRFNQGVVTVNLIDIGLSAGKDLDKFWKIFDERMELCHRALQCRHERLTGTLSDAAPILWQYGALARLKKGEKIDKLLHGGYSTLSLGYAGLWECVYSLIGKKLTEKEGKELGLKIMQKLNDYCAKWKKEENIDYSIYGTPLESTTYKFAKCLQKRFGIIKGVTDKNYITNSYHVHVTENIDAFSKLKLESEFQALSPGGAISYVEVPNMQDNIPAVLQVIKFIYDNIMYAELNTKSDYCQVCGYDGEIKIVHDDGKLVWECPNCGNRDQDKMNVARRTCGYIGTQFWNQGRTQEIEERVLHL</sequence>
<reference evidence="5 6" key="1">
    <citation type="submission" date="2024-03" db="EMBL/GenBank/DDBJ databases">
        <title>Human intestinal bacterial collection.</title>
        <authorList>
            <person name="Pauvert C."/>
            <person name="Hitch T.C.A."/>
            <person name="Clavel T."/>
        </authorList>
    </citation>
    <scope>NUCLEOTIDE SEQUENCE [LARGE SCALE GENOMIC DNA]</scope>
    <source>
        <strain evidence="5 6">CLA-JM-H38</strain>
    </source>
</reference>
<organism evidence="5 6">
    <name type="scientific">Ruminococcoides intestinale</name>
    <dbReference type="NCBI Taxonomy" id="3133162"/>
    <lineage>
        <taxon>Bacteria</taxon>
        <taxon>Bacillati</taxon>
        <taxon>Bacillota</taxon>
        <taxon>Clostridia</taxon>
        <taxon>Eubacteriales</taxon>
        <taxon>Oscillospiraceae</taxon>
        <taxon>Ruminococcoides</taxon>
    </lineage>
</organism>
<dbReference type="InterPro" id="IPR012833">
    <property type="entry name" value="NrdD"/>
</dbReference>